<dbReference type="InterPro" id="IPR045643">
    <property type="entry name" value="DUF6405"/>
</dbReference>
<evidence type="ECO:0000313" key="3">
    <source>
        <dbReference type="Proteomes" id="UP001500124"/>
    </source>
</evidence>
<name>A0ABP9K2U8_9ACTN</name>
<dbReference type="Proteomes" id="UP001500124">
    <property type="component" value="Unassembled WGS sequence"/>
</dbReference>
<sequence length="68" mass="7297">MSCDRPDKDEATGSNPVSPTSTKTPSRYRLGVFRVPWGGTALGSLALQLRADGYEQYVGSVATFSVLM</sequence>
<accession>A0ABP9K2U8</accession>
<evidence type="ECO:0000313" key="2">
    <source>
        <dbReference type="EMBL" id="GAA5048326.1"/>
    </source>
</evidence>
<organism evidence="2 3">
    <name type="scientific">Streptomyces similanensis</name>
    <dbReference type="NCBI Taxonomy" id="1274988"/>
    <lineage>
        <taxon>Bacteria</taxon>
        <taxon>Bacillati</taxon>
        <taxon>Actinomycetota</taxon>
        <taxon>Actinomycetes</taxon>
        <taxon>Kitasatosporales</taxon>
        <taxon>Streptomycetaceae</taxon>
        <taxon>Streptomyces</taxon>
    </lineage>
</organism>
<feature type="compositionally biased region" description="Polar residues" evidence="1">
    <location>
        <begin position="12"/>
        <end position="25"/>
    </location>
</feature>
<evidence type="ECO:0000256" key="1">
    <source>
        <dbReference type="SAM" id="MobiDB-lite"/>
    </source>
</evidence>
<dbReference type="EMBL" id="BAABKC010000019">
    <property type="protein sequence ID" value="GAA5048326.1"/>
    <property type="molecule type" value="Genomic_DNA"/>
</dbReference>
<dbReference type="Pfam" id="PF19943">
    <property type="entry name" value="DUF6405"/>
    <property type="match status" value="1"/>
</dbReference>
<proteinExistence type="predicted"/>
<protein>
    <submittedName>
        <fullName evidence="2">Uncharacterized protein</fullName>
    </submittedName>
</protein>
<comment type="caution">
    <text evidence="2">The sequence shown here is derived from an EMBL/GenBank/DDBJ whole genome shotgun (WGS) entry which is preliminary data.</text>
</comment>
<feature type="compositionally biased region" description="Basic and acidic residues" evidence="1">
    <location>
        <begin position="1"/>
        <end position="11"/>
    </location>
</feature>
<keyword evidence="3" id="KW-1185">Reference proteome</keyword>
<feature type="region of interest" description="Disordered" evidence="1">
    <location>
        <begin position="1"/>
        <end position="25"/>
    </location>
</feature>
<gene>
    <name evidence="2" type="ORF">GCM10023336_14370</name>
</gene>
<reference evidence="3" key="1">
    <citation type="journal article" date="2019" name="Int. J. Syst. Evol. Microbiol.">
        <title>The Global Catalogue of Microorganisms (GCM) 10K type strain sequencing project: providing services to taxonomists for standard genome sequencing and annotation.</title>
        <authorList>
            <consortium name="The Broad Institute Genomics Platform"/>
            <consortium name="The Broad Institute Genome Sequencing Center for Infectious Disease"/>
            <person name="Wu L."/>
            <person name="Ma J."/>
        </authorList>
    </citation>
    <scope>NUCLEOTIDE SEQUENCE [LARGE SCALE GENOMIC DNA]</scope>
    <source>
        <strain evidence="3">JCM 18410</strain>
    </source>
</reference>